<keyword evidence="2" id="KW-0012">Acyltransferase</keyword>
<dbReference type="InterPro" id="IPR000182">
    <property type="entry name" value="GNAT_dom"/>
</dbReference>
<protein>
    <submittedName>
        <fullName evidence="4">GNAT family N-acetyltransferase</fullName>
    </submittedName>
</protein>
<accession>A0A9D1IIH1</accession>
<dbReference type="GO" id="GO:0016747">
    <property type="term" value="F:acyltransferase activity, transferring groups other than amino-acyl groups"/>
    <property type="evidence" value="ECO:0007669"/>
    <property type="project" value="InterPro"/>
</dbReference>
<feature type="domain" description="N-acetyltransferase" evidence="3">
    <location>
        <begin position="4"/>
        <end position="149"/>
    </location>
</feature>
<organism evidence="4 5">
    <name type="scientific">Candidatus Fimenecus excrementigallinarum</name>
    <dbReference type="NCBI Taxonomy" id="2840816"/>
    <lineage>
        <taxon>Bacteria</taxon>
        <taxon>Bacillati</taxon>
        <taxon>Bacillota</taxon>
        <taxon>Clostridia</taxon>
        <taxon>Candidatus Fimenecus</taxon>
    </lineage>
</organism>
<evidence type="ECO:0000313" key="5">
    <source>
        <dbReference type="Proteomes" id="UP000824071"/>
    </source>
</evidence>
<gene>
    <name evidence="4" type="ORF">IAC53_07445</name>
</gene>
<dbReference type="PANTHER" id="PTHR43800">
    <property type="entry name" value="PEPTIDYL-LYSINE N-ACETYLTRANSFERASE YJAB"/>
    <property type="match status" value="1"/>
</dbReference>
<evidence type="ECO:0000259" key="3">
    <source>
        <dbReference type="PROSITE" id="PS51186"/>
    </source>
</evidence>
<reference evidence="4" key="2">
    <citation type="journal article" date="2021" name="PeerJ">
        <title>Extensive microbial diversity within the chicken gut microbiome revealed by metagenomics and culture.</title>
        <authorList>
            <person name="Gilroy R."/>
            <person name="Ravi A."/>
            <person name="Getino M."/>
            <person name="Pursley I."/>
            <person name="Horton D.L."/>
            <person name="Alikhan N.F."/>
            <person name="Baker D."/>
            <person name="Gharbi K."/>
            <person name="Hall N."/>
            <person name="Watson M."/>
            <person name="Adriaenssens E.M."/>
            <person name="Foster-Nyarko E."/>
            <person name="Jarju S."/>
            <person name="Secka A."/>
            <person name="Antonio M."/>
            <person name="Oren A."/>
            <person name="Chaudhuri R.R."/>
            <person name="La Ragione R."/>
            <person name="Hildebrand F."/>
            <person name="Pallen M.J."/>
        </authorList>
    </citation>
    <scope>NUCLEOTIDE SEQUENCE</scope>
    <source>
        <strain evidence="4">ChiGjej1B1-19959</strain>
    </source>
</reference>
<keyword evidence="1" id="KW-0808">Transferase</keyword>
<evidence type="ECO:0000256" key="1">
    <source>
        <dbReference type="ARBA" id="ARBA00022679"/>
    </source>
</evidence>
<proteinExistence type="predicted"/>
<dbReference type="PANTHER" id="PTHR43800:SF1">
    <property type="entry name" value="PEPTIDYL-LYSINE N-ACETYLTRANSFERASE YJAB"/>
    <property type="match status" value="1"/>
</dbReference>
<dbReference type="Proteomes" id="UP000824071">
    <property type="component" value="Unassembled WGS sequence"/>
</dbReference>
<sequence>MKIVAVKNRTPEQTGRLLEIWEGAVRATHLFLSEDEIQKMKAYVPQALQSVACLFEARDDADSIAAFMGIADGTLEMLFVAPSARGRGFGKRLLQYGVERCGVRRLTVNEQNPQAIGFYKHMGFEVYKRTPLDEQGDPYPLLYMRLPESSP</sequence>
<name>A0A9D1IIH1_9FIRM</name>
<dbReference type="AlphaFoldDB" id="A0A9D1IIH1"/>
<dbReference type="SUPFAM" id="SSF55729">
    <property type="entry name" value="Acyl-CoA N-acyltransferases (Nat)"/>
    <property type="match status" value="1"/>
</dbReference>
<comment type="caution">
    <text evidence="4">The sequence shown here is derived from an EMBL/GenBank/DDBJ whole genome shotgun (WGS) entry which is preliminary data.</text>
</comment>
<dbReference type="CDD" id="cd04301">
    <property type="entry name" value="NAT_SF"/>
    <property type="match status" value="1"/>
</dbReference>
<dbReference type="InterPro" id="IPR016181">
    <property type="entry name" value="Acyl_CoA_acyltransferase"/>
</dbReference>
<evidence type="ECO:0000313" key="4">
    <source>
        <dbReference type="EMBL" id="HIU36419.1"/>
    </source>
</evidence>
<evidence type="ECO:0000256" key="2">
    <source>
        <dbReference type="ARBA" id="ARBA00023315"/>
    </source>
</evidence>
<dbReference type="Gene3D" id="3.40.630.30">
    <property type="match status" value="1"/>
</dbReference>
<reference evidence="4" key="1">
    <citation type="submission" date="2020-10" db="EMBL/GenBank/DDBJ databases">
        <authorList>
            <person name="Gilroy R."/>
        </authorList>
    </citation>
    <scope>NUCLEOTIDE SEQUENCE</scope>
    <source>
        <strain evidence="4">ChiGjej1B1-19959</strain>
    </source>
</reference>
<dbReference type="PROSITE" id="PS51186">
    <property type="entry name" value="GNAT"/>
    <property type="match status" value="1"/>
</dbReference>
<dbReference type="EMBL" id="DVMW01000041">
    <property type="protein sequence ID" value="HIU36419.1"/>
    <property type="molecule type" value="Genomic_DNA"/>
</dbReference>
<dbReference type="Pfam" id="PF13508">
    <property type="entry name" value="Acetyltransf_7"/>
    <property type="match status" value="1"/>
</dbReference>